<dbReference type="InterPro" id="IPR001810">
    <property type="entry name" value="F-box_dom"/>
</dbReference>
<dbReference type="InterPro" id="IPR053772">
    <property type="entry name" value="At1g61320/At1g61330-like"/>
</dbReference>
<name>A0A2P6S2J9_ROSCH</name>
<dbReference type="PROSITE" id="PS50181">
    <property type="entry name" value="FBOX"/>
    <property type="match status" value="1"/>
</dbReference>
<gene>
    <name evidence="2" type="ORF">RchiOBHm_Chr2g0160721</name>
</gene>
<evidence type="ECO:0000313" key="2">
    <source>
        <dbReference type="EMBL" id="PRQ52914.1"/>
    </source>
</evidence>
<dbReference type="AlphaFoldDB" id="A0A2P6S2J9"/>
<protein>
    <submittedName>
        <fullName evidence="2">Putative F-box domain, leucine-rich repeat domain, L domain-containing protein</fullName>
    </submittedName>
</protein>
<dbReference type="OMA" id="FPLEHIL"/>
<dbReference type="InterPro" id="IPR055357">
    <property type="entry name" value="LRR_At1g61320_AtMIF1"/>
</dbReference>
<dbReference type="InterPro" id="IPR053781">
    <property type="entry name" value="F-box_AtFBL13-like"/>
</dbReference>
<keyword evidence="3" id="KW-1185">Reference proteome</keyword>
<dbReference type="Pfam" id="PF23622">
    <property type="entry name" value="LRR_At1g61320_AtMIF1"/>
    <property type="match status" value="1"/>
</dbReference>
<dbReference type="STRING" id="74649.A0A2P6S2J9"/>
<dbReference type="Gramene" id="PRQ52914">
    <property type="protein sequence ID" value="PRQ52914"/>
    <property type="gene ID" value="RchiOBHm_Chr2g0160721"/>
</dbReference>
<dbReference type="OrthoDB" id="1939276at2759"/>
<reference evidence="2 3" key="1">
    <citation type="journal article" date="2018" name="Nat. Genet.">
        <title>The Rosa genome provides new insights in the design of modern roses.</title>
        <authorList>
            <person name="Bendahmane M."/>
        </authorList>
    </citation>
    <scope>NUCLEOTIDE SEQUENCE [LARGE SCALE GENOMIC DNA]</scope>
    <source>
        <strain evidence="3">cv. Old Blush</strain>
    </source>
</reference>
<dbReference type="Gene3D" id="3.80.10.10">
    <property type="entry name" value="Ribonuclease Inhibitor"/>
    <property type="match status" value="1"/>
</dbReference>
<dbReference type="InterPro" id="IPR032675">
    <property type="entry name" value="LRR_dom_sf"/>
</dbReference>
<evidence type="ECO:0000313" key="3">
    <source>
        <dbReference type="Proteomes" id="UP000238479"/>
    </source>
</evidence>
<proteinExistence type="predicted"/>
<organism evidence="2 3">
    <name type="scientific">Rosa chinensis</name>
    <name type="common">China rose</name>
    <dbReference type="NCBI Taxonomy" id="74649"/>
    <lineage>
        <taxon>Eukaryota</taxon>
        <taxon>Viridiplantae</taxon>
        <taxon>Streptophyta</taxon>
        <taxon>Embryophyta</taxon>
        <taxon>Tracheophyta</taxon>
        <taxon>Spermatophyta</taxon>
        <taxon>Magnoliopsida</taxon>
        <taxon>eudicotyledons</taxon>
        <taxon>Gunneridae</taxon>
        <taxon>Pentapetalae</taxon>
        <taxon>rosids</taxon>
        <taxon>fabids</taxon>
        <taxon>Rosales</taxon>
        <taxon>Rosaceae</taxon>
        <taxon>Rosoideae</taxon>
        <taxon>Rosoideae incertae sedis</taxon>
        <taxon>Rosa</taxon>
    </lineage>
</organism>
<dbReference type="CDD" id="cd22160">
    <property type="entry name" value="F-box_AtFBL13-like"/>
    <property type="match status" value="1"/>
</dbReference>
<dbReference type="SUPFAM" id="SSF52047">
    <property type="entry name" value="RNI-like"/>
    <property type="match status" value="1"/>
</dbReference>
<dbReference type="PANTHER" id="PTHR34145:SF28">
    <property type="entry name" value="F-BOX DOMAIN-CONTAINING PROTEIN"/>
    <property type="match status" value="1"/>
</dbReference>
<evidence type="ECO:0000259" key="1">
    <source>
        <dbReference type="PROSITE" id="PS50181"/>
    </source>
</evidence>
<sequence length="465" mass="54217">MEATTSNETVQAPCATNRALTDLPEEILIHILSFLPTLYAVQTSLLARQCRSLWSRVPALDFSYDTFPSAEPDPTPDTDPTRLFADFVDRALVLRPNSPIRSFRLSFLYYHRYRSRVDSWLRCSVARFQARELHLDLYVEKKYQNEVSLDQMYDFPVSLLKNSRVEVLRLTRCDLWLPADMSAMNLFSLRTVFLERIDMTDQMVMDFISGCPNLEDLEFHNSGGMENLKIRSEKLKRLALGYFYDCDSRNTVEIDCPNLWFLKFDCCSFTQFWLKNASSLVEFHIAIVHVEQYYYLWSKVVKLLEQAPHVKHLNVQNWWLKFVTSDNPFPKSFKLQNVRLLELRTWYTQYDLVGMAALLELCPNLETMILDHLHKIEEDESLPDEFLNKPVKFNIPSLKHVKLLTFTGTEDEHNFVTMLKKQGAALQKITLFPFKIDGNSCHQYPPVVLRRKPRECEATGSSSSS</sequence>
<dbReference type="InterPro" id="IPR036047">
    <property type="entry name" value="F-box-like_dom_sf"/>
</dbReference>
<accession>A0A2P6S2J9</accession>
<dbReference type="EMBL" id="PDCK01000040">
    <property type="protein sequence ID" value="PRQ52914.1"/>
    <property type="molecule type" value="Genomic_DNA"/>
</dbReference>
<feature type="domain" description="F-box" evidence="1">
    <location>
        <begin position="17"/>
        <end position="67"/>
    </location>
</feature>
<comment type="caution">
    <text evidence="2">The sequence shown here is derived from an EMBL/GenBank/DDBJ whole genome shotgun (WGS) entry which is preliminary data.</text>
</comment>
<dbReference type="PANTHER" id="PTHR34145">
    <property type="entry name" value="OS02G0105600 PROTEIN"/>
    <property type="match status" value="1"/>
</dbReference>
<dbReference type="SUPFAM" id="SSF81383">
    <property type="entry name" value="F-box domain"/>
    <property type="match status" value="1"/>
</dbReference>
<dbReference type="Proteomes" id="UP000238479">
    <property type="component" value="Chromosome 2"/>
</dbReference>
<dbReference type="Pfam" id="PF00646">
    <property type="entry name" value="F-box"/>
    <property type="match status" value="1"/>
</dbReference>